<evidence type="ECO:0000259" key="1">
    <source>
        <dbReference type="Pfam" id="PF03358"/>
    </source>
</evidence>
<dbReference type="GO" id="GO:0016491">
    <property type="term" value="F:oxidoreductase activity"/>
    <property type="evidence" value="ECO:0007669"/>
    <property type="project" value="InterPro"/>
</dbReference>
<evidence type="ECO:0000313" key="2">
    <source>
        <dbReference type="EMBL" id="WTW63810.1"/>
    </source>
</evidence>
<dbReference type="PANTHER" id="PTHR30543:SF21">
    <property type="entry name" value="NAD(P)H-DEPENDENT FMN REDUCTASE LOT6"/>
    <property type="match status" value="1"/>
</dbReference>
<dbReference type="EMBL" id="CP108318">
    <property type="protein sequence ID" value="WTW63810.1"/>
    <property type="molecule type" value="Genomic_DNA"/>
</dbReference>
<dbReference type="PANTHER" id="PTHR30543">
    <property type="entry name" value="CHROMATE REDUCTASE"/>
    <property type="match status" value="1"/>
</dbReference>
<gene>
    <name evidence="2" type="ORF">OG549_25970</name>
</gene>
<dbReference type="Pfam" id="PF03358">
    <property type="entry name" value="FMN_red"/>
    <property type="match status" value="1"/>
</dbReference>
<accession>A0AAU2V938</accession>
<dbReference type="GO" id="GO:0010181">
    <property type="term" value="F:FMN binding"/>
    <property type="evidence" value="ECO:0007669"/>
    <property type="project" value="TreeGrafter"/>
</dbReference>
<proteinExistence type="predicted"/>
<organism evidence="2">
    <name type="scientific">Streptomyces sp. NBC_00003</name>
    <dbReference type="NCBI Taxonomy" id="2903608"/>
    <lineage>
        <taxon>Bacteria</taxon>
        <taxon>Bacillati</taxon>
        <taxon>Actinomycetota</taxon>
        <taxon>Actinomycetes</taxon>
        <taxon>Kitasatosporales</taxon>
        <taxon>Streptomycetaceae</taxon>
        <taxon>Streptomyces</taxon>
    </lineage>
</organism>
<feature type="domain" description="NADPH-dependent FMN reductase-like" evidence="1">
    <location>
        <begin position="7"/>
        <end position="144"/>
    </location>
</feature>
<dbReference type="InterPro" id="IPR005025">
    <property type="entry name" value="FMN_Rdtase-like_dom"/>
</dbReference>
<dbReference type="AlphaFoldDB" id="A0AAU2V938"/>
<reference evidence="2" key="1">
    <citation type="submission" date="2022-10" db="EMBL/GenBank/DDBJ databases">
        <title>The complete genomes of actinobacterial strains from the NBC collection.</title>
        <authorList>
            <person name="Joergensen T.S."/>
            <person name="Alvarez Arevalo M."/>
            <person name="Sterndorff E.B."/>
            <person name="Faurdal D."/>
            <person name="Vuksanovic O."/>
            <person name="Mourched A.-S."/>
            <person name="Charusanti P."/>
            <person name="Shaw S."/>
            <person name="Blin K."/>
            <person name="Weber T."/>
        </authorList>
    </citation>
    <scope>NUCLEOTIDE SEQUENCE</scope>
    <source>
        <strain evidence="2">NBC_00003</strain>
    </source>
</reference>
<dbReference type="GO" id="GO:0005829">
    <property type="term" value="C:cytosol"/>
    <property type="evidence" value="ECO:0007669"/>
    <property type="project" value="TreeGrafter"/>
</dbReference>
<protein>
    <submittedName>
        <fullName evidence="2">NAD(P)H-dependent oxidoreductase</fullName>
    </submittedName>
</protein>
<dbReference type="InterPro" id="IPR050712">
    <property type="entry name" value="NAD(P)H-dep_reductase"/>
</dbReference>
<dbReference type="SUPFAM" id="SSF52218">
    <property type="entry name" value="Flavoproteins"/>
    <property type="match status" value="1"/>
</dbReference>
<dbReference type="Gene3D" id="3.40.50.360">
    <property type="match status" value="1"/>
</dbReference>
<sequence>MTSLPTLMLISGSLRGASTNSAVVRTLAELVAGRARAVTYEGMGDLPHFNPDDDTDPLPAEVVRLRTLIAAADAILICTPEYAGDLPGSFKNLLDWTVGGVEITDKRVGWINASVAPTGAAGAHAALRTVLGYTGAHVVDAAAAHVPVPRDAIDPGSGLVTALPVRDALGGVAITLLEAEPA</sequence>
<dbReference type="InterPro" id="IPR029039">
    <property type="entry name" value="Flavoprotein-like_sf"/>
</dbReference>
<name>A0AAU2V938_9ACTN</name>